<feature type="non-terminal residue" evidence="6">
    <location>
        <position position="1"/>
    </location>
</feature>
<evidence type="ECO:0000256" key="4">
    <source>
        <dbReference type="ARBA" id="ARBA00022729"/>
    </source>
</evidence>
<dbReference type="SUPFAM" id="SSF50494">
    <property type="entry name" value="Trypsin-like serine proteases"/>
    <property type="match status" value="1"/>
</dbReference>
<dbReference type="PANTHER" id="PTHR38469:SF1">
    <property type="entry name" value="PERIPLASMIC PEPTIDASE SUBFAMILY S1B"/>
    <property type="match status" value="1"/>
</dbReference>
<dbReference type="Pfam" id="PF10459">
    <property type="entry name" value="Peptidase_S46"/>
    <property type="match status" value="1"/>
</dbReference>
<reference evidence="6" key="1">
    <citation type="submission" date="2019-03" db="EMBL/GenBank/DDBJ databases">
        <title>Single cell metagenomics reveals metabolic interactions within the superorganism composed of flagellate Streblomastix strix and complex community of Bacteroidetes bacteria on its surface.</title>
        <authorList>
            <person name="Treitli S.C."/>
            <person name="Kolisko M."/>
            <person name="Husnik F."/>
            <person name="Keeling P."/>
            <person name="Hampl V."/>
        </authorList>
    </citation>
    <scope>NUCLEOTIDE SEQUENCE</scope>
    <source>
        <strain evidence="6">STM</strain>
    </source>
</reference>
<dbReference type="GO" id="GO:0070009">
    <property type="term" value="F:serine-type aminopeptidase activity"/>
    <property type="evidence" value="ECO:0007669"/>
    <property type="project" value="InterPro"/>
</dbReference>
<gene>
    <name evidence="6" type="ORF">EZS27_042173</name>
</gene>
<keyword evidence="5 6" id="KW-0378">Hydrolase</keyword>
<comment type="caution">
    <text evidence="6">The sequence shown here is derived from an EMBL/GenBank/DDBJ whole genome shotgun (WGS) entry which is preliminary data.</text>
</comment>
<dbReference type="EC" id="3.4.14.-" evidence="6"/>
<dbReference type="InterPro" id="IPR009003">
    <property type="entry name" value="Peptidase_S1_PA"/>
</dbReference>
<sequence>KTVCPDMTEKERKTAIDSVTYAIQEKVSEKDSTLTGIVDAYYGGNEFWLSIYQDFYDVRLVFAPPASIGKFGWDTDNWMWPRHTGDFCLFRIYADKKNRPAGYHPDNTPYHPSYVAPISLKGYEEGSFCLTLGYPGSTERDLSSFGIEEIVTNKNQAVIDVRGVKQAIWKREMDKNPDIRFKYASKYAESSNYWKNSIGMNLTIRKQKVLEKKR</sequence>
<keyword evidence="3" id="KW-0645">Protease</keyword>
<evidence type="ECO:0000313" key="6">
    <source>
        <dbReference type="EMBL" id="KAA6306171.1"/>
    </source>
</evidence>
<evidence type="ECO:0000256" key="1">
    <source>
        <dbReference type="ARBA" id="ARBA00010491"/>
    </source>
</evidence>
<dbReference type="GO" id="GO:0008239">
    <property type="term" value="F:dipeptidyl-peptidase activity"/>
    <property type="evidence" value="ECO:0007669"/>
    <property type="project" value="InterPro"/>
</dbReference>
<dbReference type="EMBL" id="SNRY01010115">
    <property type="protein sequence ID" value="KAA6306171.1"/>
    <property type="molecule type" value="Genomic_DNA"/>
</dbReference>
<keyword evidence="2" id="KW-0031">Aminopeptidase</keyword>
<evidence type="ECO:0000256" key="5">
    <source>
        <dbReference type="ARBA" id="ARBA00022801"/>
    </source>
</evidence>
<evidence type="ECO:0000256" key="3">
    <source>
        <dbReference type="ARBA" id="ARBA00022670"/>
    </source>
</evidence>
<comment type="similarity">
    <text evidence="1">Belongs to the peptidase S46 family.</text>
</comment>
<dbReference type="PANTHER" id="PTHR38469">
    <property type="entry name" value="PERIPLASMIC PEPTIDASE SUBFAMILY S1B"/>
    <property type="match status" value="1"/>
</dbReference>
<name>A0A5J4PBX5_9ZZZZ</name>
<feature type="non-terminal residue" evidence="6">
    <location>
        <position position="214"/>
    </location>
</feature>
<organism evidence="6">
    <name type="scientific">termite gut metagenome</name>
    <dbReference type="NCBI Taxonomy" id="433724"/>
    <lineage>
        <taxon>unclassified sequences</taxon>
        <taxon>metagenomes</taxon>
        <taxon>organismal metagenomes</taxon>
    </lineage>
</organism>
<protein>
    <submittedName>
        <fullName evidence="6">Dipeptidyl-peptidase 7</fullName>
        <ecNumber evidence="6">3.4.14.-</ecNumber>
    </submittedName>
</protein>
<dbReference type="AlphaFoldDB" id="A0A5J4PBX5"/>
<dbReference type="GO" id="GO:0006508">
    <property type="term" value="P:proteolysis"/>
    <property type="evidence" value="ECO:0007669"/>
    <property type="project" value="UniProtKB-KW"/>
</dbReference>
<dbReference type="InterPro" id="IPR019500">
    <property type="entry name" value="Pep_S46"/>
</dbReference>
<evidence type="ECO:0000256" key="2">
    <source>
        <dbReference type="ARBA" id="ARBA00022438"/>
    </source>
</evidence>
<keyword evidence="4" id="KW-0732">Signal</keyword>
<proteinExistence type="inferred from homology"/>
<accession>A0A5J4PBX5</accession>